<dbReference type="SMART" id="SM00032">
    <property type="entry name" value="CCP"/>
    <property type="match status" value="2"/>
</dbReference>
<dbReference type="Ensembl" id="ENSPNYT00000011076.1">
    <property type="protein sequence ID" value="ENSPNYP00000010813.1"/>
    <property type="gene ID" value="ENSPNYG00000008199.1"/>
</dbReference>
<sequence>IIVSIQEAKTRQSLIHTHSFMRLYLMSLLWLPEVDCGSPPAVPHSRLLWNKSTRMGTEVVYQCNSGYHNVGKRNVSICTAAGQWAGPSILCGNPPVIEFTGQVWSYNSTPGSTVLYFCKDGFYNKGGNNVSTCQENGHWTSPTLSCQGNQTMDCFLMKKNHFSVHLSLWPKEILMQVNKAEKPPKRKTFHNTQINNRYW</sequence>
<evidence type="ECO:0000256" key="1">
    <source>
        <dbReference type="ARBA" id="ARBA00022729"/>
    </source>
</evidence>
<dbReference type="GeneTree" id="ENSGT00390000013892"/>
<protein>
    <recommendedName>
        <fullName evidence="6">Sushi domain-containing protein</fullName>
    </recommendedName>
</protein>
<accession>A0A3B4FM24</accession>
<dbReference type="SUPFAM" id="SSF57535">
    <property type="entry name" value="Complement control module/SCR domain"/>
    <property type="match status" value="2"/>
</dbReference>
<dbReference type="InterPro" id="IPR051277">
    <property type="entry name" value="SEZ6_CSMD_C4BPB_Regulators"/>
</dbReference>
<name>A0A3B4FM24_9CICH</name>
<feature type="domain" description="Sushi" evidence="6">
    <location>
        <begin position="89"/>
        <end position="148"/>
    </location>
</feature>
<dbReference type="InterPro" id="IPR035976">
    <property type="entry name" value="Sushi/SCR/CCP_sf"/>
</dbReference>
<evidence type="ECO:0000259" key="6">
    <source>
        <dbReference type="PROSITE" id="PS50923"/>
    </source>
</evidence>
<keyword evidence="2" id="KW-0677">Repeat</keyword>
<evidence type="ECO:0000256" key="5">
    <source>
        <dbReference type="SAM" id="SignalP"/>
    </source>
</evidence>
<dbReference type="AlphaFoldDB" id="A0A3B4FM24"/>
<dbReference type="Gene3D" id="2.10.70.10">
    <property type="entry name" value="Complement Module, domain 1"/>
    <property type="match status" value="2"/>
</dbReference>
<proteinExistence type="predicted"/>
<dbReference type="InterPro" id="IPR000436">
    <property type="entry name" value="Sushi_SCR_CCP_dom"/>
</dbReference>
<organism evidence="7">
    <name type="scientific">Pundamilia nyererei</name>
    <dbReference type="NCBI Taxonomy" id="303518"/>
    <lineage>
        <taxon>Eukaryota</taxon>
        <taxon>Metazoa</taxon>
        <taxon>Chordata</taxon>
        <taxon>Craniata</taxon>
        <taxon>Vertebrata</taxon>
        <taxon>Euteleostomi</taxon>
        <taxon>Actinopterygii</taxon>
        <taxon>Neopterygii</taxon>
        <taxon>Teleostei</taxon>
        <taxon>Neoteleostei</taxon>
        <taxon>Acanthomorphata</taxon>
        <taxon>Ovalentaria</taxon>
        <taxon>Cichlomorphae</taxon>
        <taxon>Cichliformes</taxon>
        <taxon>Cichlidae</taxon>
        <taxon>African cichlids</taxon>
        <taxon>Pseudocrenilabrinae</taxon>
        <taxon>Haplochromini</taxon>
        <taxon>Pundamilia</taxon>
    </lineage>
</organism>
<evidence type="ECO:0000256" key="4">
    <source>
        <dbReference type="PROSITE-ProRule" id="PRU00302"/>
    </source>
</evidence>
<dbReference type="PANTHER" id="PTHR45656:SF4">
    <property type="entry name" value="PROTEIN CBR-CLEC-78"/>
    <property type="match status" value="1"/>
</dbReference>
<feature type="signal peptide" evidence="5">
    <location>
        <begin position="1"/>
        <end position="36"/>
    </location>
</feature>
<keyword evidence="4" id="KW-0768">Sushi</keyword>
<dbReference type="STRING" id="303518.ENSPNYP00000010813"/>
<dbReference type="CDD" id="cd00033">
    <property type="entry name" value="CCP"/>
    <property type="match status" value="2"/>
</dbReference>
<reference evidence="7" key="1">
    <citation type="submission" date="2023-09" db="UniProtKB">
        <authorList>
            <consortium name="Ensembl"/>
        </authorList>
    </citation>
    <scope>IDENTIFICATION</scope>
</reference>
<evidence type="ECO:0000256" key="2">
    <source>
        <dbReference type="ARBA" id="ARBA00022737"/>
    </source>
</evidence>
<dbReference type="PROSITE" id="PS50923">
    <property type="entry name" value="SUSHI"/>
    <property type="match status" value="1"/>
</dbReference>
<dbReference type="PANTHER" id="PTHR45656">
    <property type="entry name" value="PROTEIN CBR-CLEC-78"/>
    <property type="match status" value="1"/>
</dbReference>
<keyword evidence="3" id="KW-1015">Disulfide bond</keyword>
<dbReference type="Pfam" id="PF00084">
    <property type="entry name" value="Sushi"/>
    <property type="match status" value="2"/>
</dbReference>
<evidence type="ECO:0000313" key="7">
    <source>
        <dbReference type="Ensembl" id="ENSPNYP00000010813.1"/>
    </source>
</evidence>
<feature type="chain" id="PRO_5017256225" description="Sushi domain-containing protein" evidence="5">
    <location>
        <begin position="37"/>
        <end position="199"/>
    </location>
</feature>
<comment type="caution">
    <text evidence="4">Lacks conserved residue(s) required for the propagation of feature annotation.</text>
</comment>
<keyword evidence="1 5" id="KW-0732">Signal</keyword>
<evidence type="ECO:0000256" key="3">
    <source>
        <dbReference type="ARBA" id="ARBA00023157"/>
    </source>
</evidence>